<comment type="caution">
    <text evidence="3">The sequence shown here is derived from an EMBL/GenBank/DDBJ whole genome shotgun (WGS) entry which is preliminary data.</text>
</comment>
<dbReference type="PANTHER" id="PTHR47272:SF1">
    <property type="entry name" value="PIGGYBAC TRANSPOSABLE ELEMENT-DERIVED PROTEIN 3-LIKE"/>
    <property type="match status" value="1"/>
</dbReference>
<dbReference type="Gene3D" id="2.20.25.240">
    <property type="match status" value="1"/>
</dbReference>
<dbReference type="OrthoDB" id="6154864at2759"/>
<protein>
    <submittedName>
        <fullName evidence="3">PiggyBac transposable element-derived protein 1</fullName>
    </submittedName>
</protein>
<dbReference type="Pfam" id="PF03564">
    <property type="entry name" value="DUF1759"/>
    <property type="match status" value="1"/>
</dbReference>
<dbReference type="PANTHER" id="PTHR47272">
    <property type="entry name" value="DDE_TNP_1_7 DOMAIN-CONTAINING PROTEIN"/>
    <property type="match status" value="1"/>
</dbReference>
<dbReference type="InterPro" id="IPR018289">
    <property type="entry name" value="MULE_transposase_dom"/>
</dbReference>
<dbReference type="InterPro" id="IPR029526">
    <property type="entry name" value="PGBD"/>
</dbReference>
<proteinExistence type="predicted"/>
<dbReference type="Pfam" id="PF13843">
    <property type="entry name" value="DDE_Tnp_1_7"/>
    <property type="match status" value="1"/>
</dbReference>
<keyword evidence="4" id="KW-1185">Reference proteome</keyword>
<dbReference type="Proteomes" id="UP000054776">
    <property type="component" value="Unassembled WGS sequence"/>
</dbReference>
<gene>
    <name evidence="3" type="primary">PGBD1</name>
    <name evidence="3" type="ORF">T01_15518</name>
</gene>
<organism evidence="3 4">
    <name type="scientific">Trichinella spiralis</name>
    <name type="common">Trichina worm</name>
    <dbReference type="NCBI Taxonomy" id="6334"/>
    <lineage>
        <taxon>Eukaryota</taxon>
        <taxon>Metazoa</taxon>
        <taxon>Ecdysozoa</taxon>
        <taxon>Nematoda</taxon>
        <taxon>Enoplea</taxon>
        <taxon>Dorylaimia</taxon>
        <taxon>Trichinellida</taxon>
        <taxon>Trichinellidae</taxon>
        <taxon>Trichinella</taxon>
    </lineage>
</organism>
<feature type="domain" description="PiggyBac transposable element-derived protein" evidence="2">
    <location>
        <begin position="374"/>
        <end position="526"/>
    </location>
</feature>
<sequence>LVLRAGNKESGFEEPDTSQVVIASLQRSIVVAMDNMEAALDGGKRDRELMVQECKSTESMPISQAGSSNVRLPKLEIKKFNEMQLFTIVVIWDAETAFRGLILNAVNYKTALIILNEKYGDSQLLIEEHLKSLQNLPIITNQWDLKRLEKFVSDMEINIRGLETLNTPPVVYQAALISITKRNFCGMETPKSKPSERYVCLPVIPDDRITKSKSINVSKERKEFFHFYPAGRLFHENSILQPYYKLRINLLSENQPNTSAIKAVNPHAVYHHEQLDKLGRLAPEDPRRVMEIYDEFASNAFTSLDTAAYFPTWDQVLHTVYNRQARRYPRLDGWKDGQIGWSCSSLLSTQKQNPNISCKRRFESDERTVTEIGSPLMYFKKYFTDEMFQYIVDQSTTYAVQNNNLRVHFSRHDIELFVGTLVKMGIIPMSRYQMYWSANFRVNSIANWLTRNRFIETMRYLHFNDNLQTILDRDDPNYDRLCKIRPLLEMFGKCCVETKNEEMQCVDEQIIAYKGKHKLKQYLPNCNLVHEGRVYNLKRTNMQDKQWVCRRVKKGCRGSIHTNLDVDAVLDCNPHADDCIPDNDILYKMEKKAVLKRRAAEEMKTVPQIYHEEASSASADLETADLSTYREIFDNLILKAAALGVVLQPQTVICDFETALIPALQGTFPGVNIQGCYFHFCQAVLRKVTDFGMQTSYINEAATKNKVKMLLATAFLPPHDVPVAVELLGRDATGSIAALFNYFRVEWMLPDRLPMWNVYNVNIRTNNDLEGWHFKMNRLAGKRHLGFYELLQLLIDEQGSTETLFQQVTTVIIRRYRQ</sequence>
<reference evidence="3 4" key="1">
    <citation type="submission" date="2015-01" db="EMBL/GenBank/DDBJ databases">
        <title>Evolution of Trichinella species and genotypes.</title>
        <authorList>
            <person name="Korhonen P.K."/>
            <person name="Edoardo P."/>
            <person name="Giuseppe L.R."/>
            <person name="Gasser R.B."/>
        </authorList>
    </citation>
    <scope>NUCLEOTIDE SEQUENCE [LARGE SCALE GENOMIC DNA]</scope>
    <source>
        <strain evidence="3">ISS3</strain>
    </source>
</reference>
<evidence type="ECO:0000313" key="4">
    <source>
        <dbReference type="Proteomes" id="UP000054776"/>
    </source>
</evidence>
<feature type="non-terminal residue" evidence="3">
    <location>
        <position position="818"/>
    </location>
</feature>
<feature type="domain" description="MULE transposase" evidence="1">
    <location>
        <begin position="623"/>
        <end position="682"/>
    </location>
</feature>
<dbReference type="AlphaFoldDB" id="A0A0V1BUU4"/>
<accession>A0A0V1BUU4</accession>
<dbReference type="EMBL" id="JYDH01000012">
    <property type="protein sequence ID" value="KRY40546.1"/>
    <property type="molecule type" value="Genomic_DNA"/>
</dbReference>
<dbReference type="Pfam" id="PF10551">
    <property type="entry name" value="MULE"/>
    <property type="match status" value="1"/>
</dbReference>
<evidence type="ECO:0000313" key="3">
    <source>
        <dbReference type="EMBL" id="KRY40546.1"/>
    </source>
</evidence>
<evidence type="ECO:0000259" key="2">
    <source>
        <dbReference type="Pfam" id="PF13843"/>
    </source>
</evidence>
<dbReference type="InterPro" id="IPR005312">
    <property type="entry name" value="DUF1759"/>
</dbReference>
<evidence type="ECO:0000259" key="1">
    <source>
        <dbReference type="Pfam" id="PF10551"/>
    </source>
</evidence>
<name>A0A0V1BUU4_TRISP</name>
<dbReference type="InParanoid" id="A0A0V1BUU4"/>
<feature type="non-terminal residue" evidence="3">
    <location>
        <position position="1"/>
    </location>
</feature>